<dbReference type="Gene3D" id="3.40.190.10">
    <property type="entry name" value="Periplasmic binding protein-like II"/>
    <property type="match status" value="2"/>
</dbReference>
<dbReference type="PRINTS" id="PR00039">
    <property type="entry name" value="HTHLYSR"/>
</dbReference>
<evidence type="ECO:0000256" key="4">
    <source>
        <dbReference type="ARBA" id="ARBA00023163"/>
    </source>
</evidence>
<keyword evidence="4" id="KW-0804">Transcription</keyword>
<dbReference type="AlphaFoldDB" id="A0A316G4H0"/>
<dbReference type="EMBL" id="QGGV01000008">
    <property type="protein sequence ID" value="PWK55215.1"/>
    <property type="molecule type" value="Genomic_DNA"/>
</dbReference>
<dbReference type="Proteomes" id="UP000245390">
    <property type="component" value="Unassembled WGS sequence"/>
</dbReference>
<dbReference type="InterPro" id="IPR036388">
    <property type="entry name" value="WH-like_DNA-bd_sf"/>
</dbReference>
<organism evidence="6 7">
    <name type="scientific">Silicimonas algicola</name>
    <dbReference type="NCBI Taxonomy" id="1826607"/>
    <lineage>
        <taxon>Bacteria</taxon>
        <taxon>Pseudomonadati</taxon>
        <taxon>Pseudomonadota</taxon>
        <taxon>Alphaproteobacteria</taxon>
        <taxon>Rhodobacterales</taxon>
        <taxon>Paracoccaceae</taxon>
    </lineage>
</organism>
<dbReference type="PANTHER" id="PTHR30126">
    <property type="entry name" value="HTH-TYPE TRANSCRIPTIONAL REGULATOR"/>
    <property type="match status" value="1"/>
</dbReference>
<proteinExistence type="inferred from homology"/>
<gene>
    <name evidence="6" type="ORF">C8D95_10894</name>
</gene>
<feature type="domain" description="HTH lysR-type" evidence="5">
    <location>
        <begin position="7"/>
        <end position="64"/>
    </location>
</feature>
<dbReference type="GO" id="GO:0000976">
    <property type="term" value="F:transcription cis-regulatory region binding"/>
    <property type="evidence" value="ECO:0007669"/>
    <property type="project" value="TreeGrafter"/>
</dbReference>
<feature type="domain" description="HTH lysR-type" evidence="5">
    <location>
        <begin position="104"/>
        <end position="161"/>
    </location>
</feature>
<comment type="similarity">
    <text evidence="1">Belongs to the LysR transcriptional regulatory family.</text>
</comment>
<evidence type="ECO:0000313" key="6">
    <source>
        <dbReference type="EMBL" id="PWK55215.1"/>
    </source>
</evidence>
<keyword evidence="3 6" id="KW-0238">DNA-binding</keyword>
<dbReference type="PANTHER" id="PTHR30126:SF98">
    <property type="entry name" value="HTH-TYPE TRANSCRIPTIONAL ACTIVATOR BAUR"/>
    <property type="match status" value="1"/>
</dbReference>
<evidence type="ECO:0000256" key="3">
    <source>
        <dbReference type="ARBA" id="ARBA00023125"/>
    </source>
</evidence>
<dbReference type="Gene3D" id="1.10.10.10">
    <property type="entry name" value="Winged helix-like DNA-binding domain superfamily/Winged helix DNA-binding domain"/>
    <property type="match status" value="2"/>
</dbReference>
<protein>
    <submittedName>
        <fullName evidence="6">DNA-binding transcriptional LysR family regulator</fullName>
    </submittedName>
</protein>
<dbReference type="GO" id="GO:0003700">
    <property type="term" value="F:DNA-binding transcription factor activity"/>
    <property type="evidence" value="ECO:0007669"/>
    <property type="project" value="InterPro"/>
</dbReference>
<evidence type="ECO:0000259" key="5">
    <source>
        <dbReference type="PROSITE" id="PS50931"/>
    </source>
</evidence>
<reference evidence="6 7" key="1">
    <citation type="submission" date="2018-05" db="EMBL/GenBank/DDBJ databases">
        <title>Genomic Encyclopedia of Type Strains, Phase IV (KMG-IV): sequencing the most valuable type-strain genomes for metagenomic binning, comparative biology and taxonomic classification.</title>
        <authorList>
            <person name="Goeker M."/>
        </authorList>
    </citation>
    <scope>NUCLEOTIDE SEQUENCE [LARGE SCALE GENOMIC DNA]</scope>
    <source>
        <strain evidence="6 7">DSM 103371</strain>
    </source>
</reference>
<dbReference type="Pfam" id="PF03466">
    <property type="entry name" value="LysR_substrate"/>
    <property type="match status" value="1"/>
</dbReference>
<dbReference type="RefSeq" id="WP_164721599.1">
    <property type="nucleotide sequence ID" value="NZ_CP034588.1"/>
</dbReference>
<comment type="caution">
    <text evidence="6">The sequence shown here is derived from an EMBL/GenBank/DDBJ whole genome shotgun (WGS) entry which is preliminary data.</text>
</comment>
<dbReference type="PROSITE" id="PS50931">
    <property type="entry name" value="HTH_LYSR"/>
    <property type="match status" value="2"/>
</dbReference>
<dbReference type="SUPFAM" id="SSF53850">
    <property type="entry name" value="Periplasmic binding protein-like II"/>
    <property type="match status" value="1"/>
</dbReference>
<dbReference type="InterPro" id="IPR036390">
    <property type="entry name" value="WH_DNA-bd_sf"/>
</dbReference>
<dbReference type="InterPro" id="IPR005119">
    <property type="entry name" value="LysR_subst-bd"/>
</dbReference>
<name>A0A316G4H0_9RHOB</name>
<evidence type="ECO:0000256" key="1">
    <source>
        <dbReference type="ARBA" id="ARBA00009437"/>
    </source>
</evidence>
<keyword evidence="2" id="KW-0805">Transcription regulation</keyword>
<dbReference type="SUPFAM" id="SSF46785">
    <property type="entry name" value="Winged helix' DNA-binding domain"/>
    <property type="match status" value="2"/>
</dbReference>
<accession>A0A316G4H0</accession>
<dbReference type="InterPro" id="IPR000847">
    <property type="entry name" value="LysR_HTH_N"/>
</dbReference>
<evidence type="ECO:0000256" key="2">
    <source>
        <dbReference type="ARBA" id="ARBA00023015"/>
    </source>
</evidence>
<sequence>MIDPAHLNLRHLRAFVAICRAGSITRAAEVVHLSQPAITQGLARLEAAVGASLFVRHGRGLTPSDEGRILAFRSERGLDTLETGLTEAYRRARTPRPSKVAARLTAAHLRALVAIDDARSFSAAARALGLAQPSVHRAARDLELATGLALFETTSSGTALTRAALRLSRATRLMLAELRQGLSEIAQRHGRALPGIRIGALPLARSTVLPEVVDRVTAGAGPLRVQIIDGPYPDLLRALRQGDLDLMVGALRDPCPPDMVQEPMFADRLGVFCGPGHPLLGLPDPTGRLTDFPWVLSPLGTPTRTWIEAALPDLLRAALPELVETSSMVMVRGLLQSGRRLTIISRNQVATEVRTGLMRELPVTLADRPRPIGITSRADWVPTPAQTAVLAALRTVAADWKESQI</sequence>
<keyword evidence="7" id="KW-1185">Reference proteome</keyword>
<dbReference type="Pfam" id="PF00126">
    <property type="entry name" value="HTH_1"/>
    <property type="match status" value="2"/>
</dbReference>
<evidence type="ECO:0000313" key="7">
    <source>
        <dbReference type="Proteomes" id="UP000245390"/>
    </source>
</evidence>